<comment type="caution">
    <text evidence="1">The sequence shown here is derived from an EMBL/GenBank/DDBJ whole genome shotgun (WGS) entry which is preliminary data.</text>
</comment>
<reference evidence="1" key="2">
    <citation type="submission" date="2021-03" db="EMBL/GenBank/DDBJ databases">
        <authorList>
            <person name="Artuso I."/>
            <person name="Turrini P."/>
            <person name="Pirolo M."/>
            <person name="Lugli G.A."/>
            <person name="Ventura M."/>
            <person name="Visca P."/>
        </authorList>
    </citation>
    <scope>NUCLEOTIDE SEQUENCE</scope>
    <source>
        <strain evidence="1">LMG 26462</strain>
    </source>
</reference>
<dbReference type="EMBL" id="JAFLWW010000006">
    <property type="protein sequence ID" value="MBT1158033.1"/>
    <property type="molecule type" value="Genomic_DNA"/>
</dbReference>
<proteinExistence type="predicted"/>
<evidence type="ECO:0008006" key="3">
    <source>
        <dbReference type="Google" id="ProtNLM"/>
    </source>
</evidence>
<dbReference type="Proteomes" id="UP001138921">
    <property type="component" value="Unassembled WGS sequence"/>
</dbReference>
<dbReference type="Gene3D" id="3.30.70.100">
    <property type="match status" value="1"/>
</dbReference>
<keyword evidence="2" id="KW-1185">Reference proteome</keyword>
<evidence type="ECO:0000313" key="2">
    <source>
        <dbReference type="Proteomes" id="UP001138921"/>
    </source>
</evidence>
<name>A0A9X1ADZ7_9HYPH</name>
<gene>
    <name evidence="1" type="ORF">J1C56_20765</name>
</gene>
<protein>
    <recommendedName>
        <fullName evidence="3">ABM domain-containing protein</fullName>
    </recommendedName>
</protein>
<reference evidence="1" key="1">
    <citation type="journal article" date="2021" name="Microorganisms">
        <title>Phylogenomic Reconstruction and Metabolic Potential of the Genus Aminobacter.</title>
        <authorList>
            <person name="Artuso I."/>
            <person name="Turrini P."/>
            <person name="Pirolo M."/>
            <person name="Lugli G.A."/>
            <person name="Ventura M."/>
            <person name="Visca P."/>
        </authorList>
    </citation>
    <scope>NUCLEOTIDE SEQUENCE</scope>
    <source>
        <strain evidence="1">LMG 26462</strain>
    </source>
</reference>
<evidence type="ECO:0000313" key="1">
    <source>
        <dbReference type="EMBL" id="MBT1158033.1"/>
    </source>
</evidence>
<dbReference type="AlphaFoldDB" id="A0A9X1ADZ7"/>
<organism evidence="1 2">
    <name type="scientific">Aminobacter anthyllidis</name>
    <dbReference type="NCBI Taxonomy" id="1035067"/>
    <lineage>
        <taxon>Bacteria</taxon>
        <taxon>Pseudomonadati</taxon>
        <taxon>Pseudomonadota</taxon>
        <taxon>Alphaproteobacteria</taxon>
        <taxon>Hyphomicrobiales</taxon>
        <taxon>Phyllobacteriaceae</taxon>
        <taxon>Aminobacter</taxon>
    </lineage>
</organism>
<sequence>MGTREKESSMAQEPLATKGNFLHIYDFRVEAGREDEFVRLFEEFDYSDGNPMHKSWAQVKDGVLCRDTEDPQRFFLIAEWSDIVEHAKIRKVLAEELKPAFVGLIEGRKFVPKYVEVVSSTPDEILNAAAH</sequence>
<accession>A0A9X1ADZ7</accession>